<protein>
    <recommendedName>
        <fullName evidence="2">Domain of unknown function DB domain-containing protein</fullName>
    </recommendedName>
</protein>
<dbReference type="InterPro" id="IPR002602">
    <property type="entry name" value="DB"/>
</dbReference>
<dbReference type="Proteomes" id="UP000887540">
    <property type="component" value="Unplaced"/>
</dbReference>
<feature type="chain" id="PRO_5036677533" description="Domain of unknown function DB domain-containing protein" evidence="1">
    <location>
        <begin position="19"/>
        <end position="206"/>
    </location>
</feature>
<dbReference type="Pfam" id="PF01682">
    <property type="entry name" value="DB"/>
    <property type="match status" value="1"/>
</dbReference>
<accession>A0A914CY83</accession>
<dbReference type="PANTHER" id="PTHR46705">
    <property type="entry name" value="PROTEIN CBG09805"/>
    <property type="match status" value="1"/>
</dbReference>
<feature type="signal peptide" evidence="1">
    <location>
        <begin position="1"/>
        <end position="18"/>
    </location>
</feature>
<evidence type="ECO:0000256" key="1">
    <source>
        <dbReference type="SAM" id="SignalP"/>
    </source>
</evidence>
<keyword evidence="3" id="KW-1185">Reference proteome</keyword>
<keyword evidence="1" id="KW-0732">Signal</keyword>
<name>A0A914CY83_9BILA</name>
<dbReference type="AlphaFoldDB" id="A0A914CY83"/>
<reference evidence="4" key="1">
    <citation type="submission" date="2022-11" db="UniProtKB">
        <authorList>
            <consortium name="WormBaseParasite"/>
        </authorList>
    </citation>
    <scope>IDENTIFICATION</scope>
</reference>
<evidence type="ECO:0000313" key="3">
    <source>
        <dbReference type="Proteomes" id="UP000887540"/>
    </source>
</evidence>
<evidence type="ECO:0000313" key="4">
    <source>
        <dbReference type="WBParaSite" id="ACRNAN_scaffold152.g26694.t1"/>
    </source>
</evidence>
<feature type="domain" description="Domain of unknown function DB" evidence="2">
    <location>
        <begin position="95"/>
        <end position="192"/>
    </location>
</feature>
<sequence length="206" mass="22900">MNLTVYFLILLSAYCTNAQLFPFFNLFQPQQQGGGLPPVQRVGQPPVYFLILLSAYCTNAQLFPFFNLFQPQQQGGGLPPVQRVGQPPNGKLRACCARLNQADGECKARFCNFDALSSNNVLTFLSTCQARGPTVGQMWDCASSRADHTGCCQNLGVQPGCMAYCQTTNGVPTDVTQYLFCLNDFNKIRQCFMHYLENHPNINGQF</sequence>
<evidence type="ECO:0000259" key="2">
    <source>
        <dbReference type="Pfam" id="PF01682"/>
    </source>
</evidence>
<dbReference type="PANTHER" id="PTHR46705:SF12">
    <property type="entry name" value="DOMAIN OF UNKNOWN FUNCTION DB DOMAIN-CONTAINING PROTEIN"/>
    <property type="match status" value="1"/>
</dbReference>
<organism evidence="3 4">
    <name type="scientific">Acrobeloides nanus</name>
    <dbReference type="NCBI Taxonomy" id="290746"/>
    <lineage>
        <taxon>Eukaryota</taxon>
        <taxon>Metazoa</taxon>
        <taxon>Ecdysozoa</taxon>
        <taxon>Nematoda</taxon>
        <taxon>Chromadorea</taxon>
        <taxon>Rhabditida</taxon>
        <taxon>Tylenchina</taxon>
        <taxon>Cephalobomorpha</taxon>
        <taxon>Cephaloboidea</taxon>
        <taxon>Cephalobidae</taxon>
        <taxon>Acrobeloides</taxon>
    </lineage>
</organism>
<proteinExistence type="predicted"/>
<dbReference type="WBParaSite" id="ACRNAN_scaffold152.g26694.t1">
    <property type="protein sequence ID" value="ACRNAN_scaffold152.g26694.t1"/>
    <property type="gene ID" value="ACRNAN_scaffold152.g26694"/>
</dbReference>